<dbReference type="Gene3D" id="1.10.10.10">
    <property type="entry name" value="Winged helix-like DNA-binding domain superfamily/Winged helix DNA-binding domain"/>
    <property type="match status" value="1"/>
</dbReference>
<sequence length="187" mass="19998">MAPPHPPAGTGRADPRALAHPMRTRLVTELRLHGTATSADLARRLDTNTGVTSYHLRALEAAGFVTAEDGPGRRRFWSAVQDSWTPAGEPGEAGEADETEAALSTWLDHDLVDLFTRRAHTHIDTATEDPAWAAATGLQDGAVLVSADQAVALRAELDAVVARYRRIGQGTPGARRVVAWTALLPVE</sequence>
<dbReference type="Pfam" id="PF12840">
    <property type="entry name" value="HTH_20"/>
    <property type="match status" value="1"/>
</dbReference>
<dbReference type="AlphaFoldDB" id="C7NKV7"/>
<dbReference type="InterPro" id="IPR011991">
    <property type="entry name" value="ArsR-like_HTH"/>
</dbReference>
<feature type="domain" description="HTH arsR-type" evidence="1">
    <location>
        <begin position="16"/>
        <end position="102"/>
    </location>
</feature>
<dbReference type="eggNOG" id="COG0640">
    <property type="taxonomic scope" value="Bacteria"/>
</dbReference>
<proteinExistence type="predicted"/>
<evidence type="ECO:0000313" key="2">
    <source>
        <dbReference type="EMBL" id="ACV07048.1"/>
    </source>
</evidence>
<evidence type="ECO:0000259" key="1">
    <source>
        <dbReference type="SMART" id="SM00418"/>
    </source>
</evidence>
<dbReference type="GO" id="GO:0003700">
    <property type="term" value="F:DNA-binding transcription factor activity"/>
    <property type="evidence" value="ECO:0007669"/>
    <property type="project" value="InterPro"/>
</dbReference>
<dbReference type="HOGENOM" id="CLU_087580_2_0_11"/>
<dbReference type="SMART" id="SM00418">
    <property type="entry name" value="HTH_ARSR"/>
    <property type="match status" value="1"/>
</dbReference>
<dbReference type="CDD" id="cd00090">
    <property type="entry name" value="HTH_ARSR"/>
    <property type="match status" value="1"/>
</dbReference>
<dbReference type="Proteomes" id="UP000006666">
    <property type="component" value="Chromosome"/>
</dbReference>
<dbReference type="InterPro" id="IPR036390">
    <property type="entry name" value="WH_DNA-bd_sf"/>
</dbReference>
<dbReference type="InterPro" id="IPR036388">
    <property type="entry name" value="WH-like_DNA-bd_sf"/>
</dbReference>
<keyword evidence="3" id="KW-1185">Reference proteome</keyword>
<organism evidence="2 3">
    <name type="scientific">Kytococcus sedentarius (strain ATCC 14392 / DSM 20547 / JCM 11482 / CCUG 33030 / NBRC 15357 / NCTC 11040 / CCM 314 / 541)</name>
    <name type="common">Micrococcus sedentarius</name>
    <dbReference type="NCBI Taxonomy" id="478801"/>
    <lineage>
        <taxon>Bacteria</taxon>
        <taxon>Bacillati</taxon>
        <taxon>Actinomycetota</taxon>
        <taxon>Actinomycetes</taxon>
        <taxon>Micrococcales</taxon>
        <taxon>Kytococcaceae</taxon>
        <taxon>Kytococcus</taxon>
    </lineage>
</organism>
<dbReference type="STRING" id="478801.Ksed_20540"/>
<dbReference type="KEGG" id="kse:Ksed_20540"/>
<reference evidence="2 3" key="1">
    <citation type="journal article" date="2009" name="Stand. Genomic Sci.">
        <title>Complete genome sequence of Kytococcus sedentarius type strain (541).</title>
        <authorList>
            <person name="Sims D."/>
            <person name="Brettin T."/>
            <person name="Detter J.C."/>
            <person name="Han C."/>
            <person name="Lapidus A."/>
            <person name="Copeland A."/>
            <person name="Glavina Del Rio T."/>
            <person name="Nolan M."/>
            <person name="Chen F."/>
            <person name="Lucas S."/>
            <person name="Tice H."/>
            <person name="Cheng J.F."/>
            <person name="Bruce D."/>
            <person name="Goodwin L."/>
            <person name="Pitluck S."/>
            <person name="Ovchinnikova G."/>
            <person name="Pati A."/>
            <person name="Ivanova N."/>
            <person name="Mavrommatis K."/>
            <person name="Chen A."/>
            <person name="Palaniappan K."/>
            <person name="D'haeseleer P."/>
            <person name="Chain P."/>
            <person name="Bristow J."/>
            <person name="Eisen J.A."/>
            <person name="Markowitz V."/>
            <person name="Hugenholtz P."/>
            <person name="Schneider S."/>
            <person name="Goker M."/>
            <person name="Pukall R."/>
            <person name="Kyrpides N.C."/>
            <person name="Klenk H.P."/>
        </authorList>
    </citation>
    <scope>NUCLEOTIDE SEQUENCE [LARGE SCALE GENOMIC DNA]</scope>
    <source>
        <strain evidence="3">ATCC 14392 / DSM 20547 / JCM 11482 / CCUG 33030 / NBRC 15357 / NCTC 11040 / CCM 314 / 541</strain>
    </source>
</reference>
<dbReference type="InterPro" id="IPR001845">
    <property type="entry name" value="HTH_ArsR_DNA-bd_dom"/>
</dbReference>
<dbReference type="RefSeq" id="WP_015779987.1">
    <property type="nucleotide sequence ID" value="NC_013169.1"/>
</dbReference>
<dbReference type="SUPFAM" id="SSF46785">
    <property type="entry name" value="Winged helix' DNA-binding domain"/>
    <property type="match status" value="1"/>
</dbReference>
<accession>C7NKV7</accession>
<gene>
    <name evidence="2" type="ordered locus">Ksed_20540</name>
</gene>
<name>C7NKV7_KYTSD</name>
<protein>
    <submittedName>
        <fullName evidence="2">Bacterial regulatory protein, arsR family</fullName>
    </submittedName>
</protein>
<evidence type="ECO:0000313" key="3">
    <source>
        <dbReference type="Proteomes" id="UP000006666"/>
    </source>
</evidence>
<dbReference type="EMBL" id="CP001686">
    <property type="protein sequence ID" value="ACV07048.1"/>
    <property type="molecule type" value="Genomic_DNA"/>
</dbReference>